<dbReference type="Pfam" id="PF22936">
    <property type="entry name" value="Pol_BBD"/>
    <property type="match status" value="1"/>
</dbReference>
<dbReference type="GO" id="GO:0032196">
    <property type="term" value="P:transposition"/>
    <property type="evidence" value="ECO:0007669"/>
    <property type="project" value="UniProtKB-KW"/>
</dbReference>
<dbReference type="SUPFAM" id="SSF53098">
    <property type="entry name" value="Ribonuclease H-like"/>
    <property type="match status" value="1"/>
</dbReference>
<dbReference type="GO" id="GO:0006508">
    <property type="term" value="P:proteolysis"/>
    <property type="evidence" value="ECO:0007669"/>
    <property type="project" value="UniProtKB-KW"/>
</dbReference>
<comment type="caution">
    <text evidence="8">The sequence shown here is derived from an EMBL/GenBank/DDBJ whole genome shotgun (WGS) entry which is preliminary data.</text>
</comment>
<dbReference type="PANTHER" id="PTHR42648">
    <property type="entry name" value="TRANSPOSASE, PUTATIVE-RELATED"/>
    <property type="match status" value="1"/>
</dbReference>
<dbReference type="InterPro" id="IPR012337">
    <property type="entry name" value="RNaseH-like_sf"/>
</dbReference>
<evidence type="ECO:0000256" key="4">
    <source>
        <dbReference type="ARBA" id="ARBA00048173"/>
    </source>
</evidence>
<comment type="catalytic activity">
    <reaction evidence="5">
        <text>DNA(n) + a 2'-deoxyribonucleoside 5'-triphosphate = DNA(n+1) + diphosphate</text>
        <dbReference type="Rhea" id="RHEA:22508"/>
        <dbReference type="Rhea" id="RHEA-COMP:17339"/>
        <dbReference type="Rhea" id="RHEA-COMP:17340"/>
        <dbReference type="ChEBI" id="CHEBI:33019"/>
        <dbReference type="ChEBI" id="CHEBI:61560"/>
        <dbReference type="ChEBI" id="CHEBI:173112"/>
        <dbReference type="EC" id="2.7.7.7"/>
    </reaction>
</comment>
<dbReference type="Gene3D" id="3.30.420.10">
    <property type="entry name" value="Ribonuclease H-like superfamily/Ribonuclease H"/>
    <property type="match status" value="1"/>
</dbReference>
<keyword evidence="2" id="KW-0645">Protease</keyword>
<evidence type="ECO:0000256" key="6">
    <source>
        <dbReference type="SAM" id="MobiDB-lite"/>
    </source>
</evidence>
<dbReference type="GO" id="GO:0003964">
    <property type="term" value="F:RNA-directed DNA polymerase activity"/>
    <property type="evidence" value="ECO:0007669"/>
    <property type="project" value="UniProtKB-EC"/>
</dbReference>
<gene>
    <name evidence="8" type="ORF">BFJ65_g17620</name>
</gene>
<evidence type="ECO:0000256" key="2">
    <source>
        <dbReference type="ARBA" id="ARBA00022670"/>
    </source>
</evidence>
<dbReference type="EMBL" id="MRCU01000016">
    <property type="protein sequence ID" value="RKK07414.1"/>
    <property type="molecule type" value="Genomic_DNA"/>
</dbReference>
<name>A0A3L6MTI5_FUSOX</name>
<dbReference type="Proteomes" id="UP000270866">
    <property type="component" value="Unassembled WGS sequence"/>
</dbReference>
<dbReference type="GO" id="GO:0003723">
    <property type="term" value="F:RNA binding"/>
    <property type="evidence" value="ECO:0007669"/>
    <property type="project" value="UniProtKB-KW"/>
</dbReference>
<dbReference type="InterPro" id="IPR039537">
    <property type="entry name" value="Retrotran_Ty1/copia-like"/>
</dbReference>
<dbReference type="InterPro" id="IPR054722">
    <property type="entry name" value="PolX-like_BBD"/>
</dbReference>
<evidence type="ECO:0000313" key="8">
    <source>
        <dbReference type="EMBL" id="RKK07414.1"/>
    </source>
</evidence>
<feature type="compositionally biased region" description="Basic and acidic residues" evidence="6">
    <location>
        <begin position="1"/>
        <end position="14"/>
    </location>
</feature>
<evidence type="ECO:0000256" key="1">
    <source>
        <dbReference type="ARBA" id="ARBA00022578"/>
    </source>
</evidence>
<reference evidence="8 9" key="1">
    <citation type="journal article" date="2018" name="Sci. Rep.">
        <title>Characterisation of pathogen-specific regions and novel effector candidates in Fusarium oxysporum f. sp. cepae.</title>
        <authorList>
            <person name="Armitage A.D."/>
            <person name="Taylor A."/>
            <person name="Sobczyk M.K."/>
            <person name="Baxter L."/>
            <person name="Greenfield B.P."/>
            <person name="Bates H.J."/>
            <person name="Wilson F."/>
            <person name="Jackson A.C."/>
            <person name="Ott S."/>
            <person name="Harrison R.J."/>
            <person name="Clarkson J.P."/>
        </authorList>
    </citation>
    <scope>NUCLEOTIDE SEQUENCE [LARGE SCALE GENOMIC DNA]</scope>
    <source>
        <strain evidence="8 9">FoC_Fus2</strain>
    </source>
</reference>
<dbReference type="GO" id="GO:0015074">
    <property type="term" value="P:DNA integration"/>
    <property type="evidence" value="ECO:0007669"/>
    <property type="project" value="InterPro"/>
</dbReference>
<evidence type="ECO:0000259" key="7">
    <source>
        <dbReference type="PROSITE" id="PS50994"/>
    </source>
</evidence>
<evidence type="ECO:0000313" key="9">
    <source>
        <dbReference type="Proteomes" id="UP000270866"/>
    </source>
</evidence>
<feature type="region of interest" description="Disordered" evidence="6">
    <location>
        <begin position="398"/>
        <end position="472"/>
    </location>
</feature>
<keyword evidence="3" id="KW-0694">RNA-binding</keyword>
<feature type="region of interest" description="Disordered" evidence="6">
    <location>
        <begin position="1"/>
        <end position="38"/>
    </location>
</feature>
<dbReference type="InterPro" id="IPR001584">
    <property type="entry name" value="Integrase_cat-core"/>
</dbReference>
<dbReference type="GO" id="GO:0008233">
    <property type="term" value="F:peptidase activity"/>
    <property type="evidence" value="ECO:0007669"/>
    <property type="project" value="UniProtKB-KW"/>
</dbReference>
<protein>
    <recommendedName>
        <fullName evidence="7">Integrase catalytic domain-containing protein</fullName>
    </recommendedName>
</protein>
<evidence type="ECO:0000256" key="3">
    <source>
        <dbReference type="ARBA" id="ARBA00022884"/>
    </source>
</evidence>
<feature type="compositionally biased region" description="Basic and acidic residues" evidence="6">
    <location>
        <begin position="450"/>
        <end position="463"/>
    </location>
</feature>
<dbReference type="PROSITE" id="PS50994">
    <property type="entry name" value="INTEGRASE"/>
    <property type="match status" value="1"/>
</dbReference>
<dbReference type="GO" id="GO:0005634">
    <property type="term" value="C:nucleus"/>
    <property type="evidence" value="ECO:0007669"/>
    <property type="project" value="UniProtKB-ARBA"/>
</dbReference>
<comment type="catalytic activity">
    <reaction evidence="4">
        <text>DNA(n) + a 2'-deoxyribonucleoside 5'-triphosphate = DNA(n+1) + diphosphate</text>
        <dbReference type="Rhea" id="RHEA:22508"/>
        <dbReference type="Rhea" id="RHEA-COMP:17339"/>
        <dbReference type="Rhea" id="RHEA-COMP:17340"/>
        <dbReference type="ChEBI" id="CHEBI:33019"/>
        <dbReference type="ChEBI" id="CHEBI:61560"/>
        <dbReference type="ChEBI" id="CHEBI:173112"/>
        <dbReference type="EC" id="2.7.7.49"/>
    </reaction>
</comment>
<keyword evidence="2" id="KW-0378">Hydrolase</keyword>
<dbReference type="AlphaFoldDB" id="A0A3L6MTI5"/>
<evidence type="ECO:0000256" key="5">
    <source>
        <dbReference type="ARBA" id="ARBA00049244"/>
    </source>
</evidence>
<organism evidence="8 9">
    <name type="scientific">Fusarium oxysporum f. sp. cepae</name>
    <dbReference type="NCBI Taxonomy" id="396571"/>
    <lineage>
        <taxon>Eukaryota</taxon>
        <taxon>Fungi</taxon>
        <taxon>Dikarya</taxon>
        <taxon>Ascomycota</taxon>
        <taxon>Pezizomycotina</taxon>
        <taxon>Sordariomycetes</taxon>
        <taxon>Hypocreomycetidae</taxon>
        <taxon>Hypocreales</taxon>
        <taxon>Nectriaceae</taxon>
        <taxon>Fusarium</taxon>
        <taxon>Fusarium oxysporum species complex</taxon>
    </lineage>
</organism>
<dbReference type="GO" id="GO:0003887">
    <property type="term" value="F:DNA-directed DNA polymerase activity"/>
    <property type="evidence" value="ECO:0007669"/>
    <property type="project" value="UniProtKB-EC"/>
</dbReference>
<keyword evidence="1" id="KW-0815">Transposition</keyword>
<accession>A0A3L6MTI5</accession>
<dbReference type="PANTHER" id="PTHR42648:SF18">
    <property type="entry name" value="RETROTRANSPOSON, UNCLASSIFIED-LIKE PROTEIN"/>
    <property type="match status" value="1"/>
</dbReference>
<proteinExistence type="predicted"/>
<feature type="domain" description="Integrase catalytic" evidence="7">
    <location>
        <begin position="185"/>
        <end position="349"/>
    </location>
</feature>
<dbReference type="InterPro" id="IPR036397">
    <property type="entry name" value="RNaseH_sf"/>
</dbReference>
<sequence length="518" mass="58962">MVAAFKEQKRLNDKRFRRKQRQDHPRTNNRTRNADEDEVTNALAIHAEPVIQLMAYQGQRLSDLLEKVHVLDSGASMHTFCKRANFSTLHPWSGGQTVGIGETQITPQGLGNYILRLKGLDGPRHLALDNSVYSPEGRVNLVSISALTRKGAKISFGDNQARVAYDNRVILTATKERPHRKSIRKGTYPLECVHADIAGPFSDTAYDGSRYWVVFVDDFTRIGWAYAVKEKSEFTRRFKHLLDTYERPERRCHYLHVDQGGENRSDQLCTLCDNKGITIYYTATDQHEQNGIAEAFNRVLQEKVTPTLERSNLPRKLWPYILYAAVYIRNRSPNKALNKTPYEAWFGDKPDLSHLRVIVQMDGPYCHPPRDKSYVQKRFNNNSRVFIANNVIFDESSFHEATGTPTGSKRTRSEGPTLYPEPEPSPKKAAPPRHDAIPQVEEIISENETDTIHVRTSEPRHDSTGATGQDEELRVSQRLTKAKLPSRYLLLGTNTLTNLMCVHVNLAASLEDEAEPER</sequence>